<dbReference type="Proteomes" id="UP000003490">
    <property type="component" value="Unassembled WGS sequence"/>
</dbReference>
<gene>
    <name evidence="1" type="ORF">CLOLEP_02480</name>
</gene>
<reference evidence="1 2" key="2">
    <citation type="submission" date="2007-08" db="EMBL/GenBank/DDBJ databases">
        <authorList>
            <person name="Fulton L."/>
            <person name="Clifton S."/>
            <person name="Fulton B."/>
            <person name="Xu J."/>
            <person name="Minx P."/>
            <person name="Pepin K.H."/>
            <person name="Johnson M."/>
            <person name="Thiruvilangam P."/>
            <person name="Bhonagiri V."/>
            <person name="Nash W.E."/>
            <person name="Wang C."/>
            <person name="Mardis E.R."/>
            <person name="Wilson R.K."/>
        </authorList>
    </citation>
    <scope>NUCLEOTIDE SEQUENCE [LARGE SCALE GENOMIC DNA]</scope>
    <source>
        <strain evidence="1 2">DSM 753</strain>
    </source>
</reference>
<protein>
    <submittedName>
        <fullName evidence="1">Uncharacterized protein</fullName>
    </submittedName>
</protein>
<organism evidence="1 2">
    <name type="scientific">[Clostridium] leptum DSM 753</name>
    <dbReference type="NCBI Taxonomy" id="428125"/>
    <lineage>
        <taxon>Bacteria</taxon>
        <taxon>Bacillati</taxon>
        <taxon>Bacillota</taxon>
        <taxon>Clostridia</taxon>
        <taxon>Eubacteriales</taxon>
        <taxon>Oscillospiraceae</taxon>
        <taxon>Oscillospiraceae incertae sedis</taxon>
    </lineage>
</organism>
<reference evidence="1 2" key="1">
    <citation type="submission" date="2007-08" db="EMBL/GenBank/DDBJ databases">
        <title>Draft genome sequence of Clostridium leptum (DSM 753).</title>
        <authorList>
            <person name="Sudarsanam P."/>
            <person name="Ley R."/>
            <person name="Guruge J."/>
            <person name="Turnbaugh P.J."/>
            <person name="Mahowald M."/>
            <person name="Liep D."/>
            <person name="Gordon J."/>
        </authorList>
    </citation>
    <scope>NUCLEOTIDE SEQUENCE [LARGE SCALE GENOMIC DNA]</scope>
    <source>
        <strain evidence="1 2">DSM 753</strain>
    </source>
</reference>
<name>A7VV75_9FIRM</name>
<sequence>MAVAAGLNFPAFQCFKIEKQHSNSNIGRSTALALLKTAERLSDKIR</sequence>
<dbReference type="AlphaFoldDB" id="A7VV75"/>
<dbReference type="EMBL" id="ABCB02000019">
    <property type="protein sequence ID" value="EDO60875.1"/>
    <property type="molecule type" value="Genomic_DNA"/>
</dbReference>
<evidence type="ECO:0000313" key="1">
    <source>
        <dbReference type="EMBL" id="EDO60875.1"/>
    </source>
</evidence>
<accession>A7VV75</accession>
<proteinExistence type="predicted"/>
<comment type="caution">
    <text evidence="1">The sequence shown here is derived from an EMBL/GenBank/DDBJ whole genome shotgun (WGS) entry which is preliminary data.</text>
</comment>
<evidence type="ECO:0000313" key="2">
    <source>
        <dbReference type="Proteomes" id="UP000003490"/>
    </source>
</evidence>
<dbReference type="HOGENOM" id="CLU_3182086_0_0_9"/>